<dbReference type="InterPro" id="IPR011009">
    <property type="entry name" value="Kinase-like_dom_sf"/>
</dbReference>
<protein>
    <submittedName>
        <fullName evidence="2">Phosphotransferase</fullName>
    </submittedName>
</protein>
<dbReference type="AlphaFoldDB" id="A0A9J6P350"/>
<sequence>MTEKIRHLLMKKLGVKPKVRILNLYENEIGFSNDIAMFNLKFELKGKSFNKEVVFKDYSKEYKGNDSLTKFNKEVSIFNSEYIRGSINMPRVYFEDEEAKTIIMDKISGASLDEIYIKNPEKFEYSIKAFGNTLASIHFLDIEHIQQDVLISNKSSKEHFYEYIKSIRKRIECYEEPQYMRILEGIIERFKSVEFGNQCLNHGDFHFLNVIYTDEEKLFVLDWEKAKITDFRFDLANTLVLCYSWFGIDFKSIFLEAYENTSGLTIHQLEYFEALLSFDSLSKCLSLVHGYDDSHVRDKSFMWIKRRYELFVQKNGIRIDKVEKYLQNKGVFL</sequence>
<proteinExistence type="predicted"/>
<comment type="caution">
    <text evidence="2">The sequence shown here is derived from an EMBL/GenBank/DDBJ whole genome shotgun (WGS) entry which is preliminary data.</text>
</comment>
<dbReference type="RefSeq" id="WP_250860286.1">
    <property type="nucleotide sequence ID" value="NZ_JAGSOJ010000003.1"/>
</dbReference>
<dbReference type="InterPro" id="IPR051678">
    <property type="entry name" value="AGP_Transferase"/>
</dbReference>
<reference evidence="2" key="1">
    <citation type="journal article" date="2021" name="mSystems">
        <title>Bacteria and Archaea Synergistically Convert Glycine Betaine to Biogenic Methane in the Formosa Cold Seep of the South China Sea.</title>
        <authorList>
            <person name="Li L."/>
            <person name="Zhang W."/>
            <person name="Zhang S."/>
            <person name="Song L."/>
            <person name="Sun Q."/>
            <person name="Zhang H."/>
            <person name="Xiang H."/>
            <person name="Dong X."/>
        </authorList>
    </citation>
    <scope>NUCLEOTIDE SEQUENCE</scope>
    <source>
        <strain evidence="2">ZWT</strain>
    </source>
</reference>
<gene>
    <name evidence="2" type="ORF">KDK92_15700</name>
</gene>
<evidence type="ECO:0000259" key="1">
    <source>
        <dbReference type="Pfam" id="PF01636"/>
    </source>
</evidence>
<dbReference type="Gene3D" id="3.90.1200.10">
    <property type="match status" value="1"/>
</dbReference>
<name>A0A9J6P350_9CLOT</name>
<dbReference type="SUPFAM" id="SSF56112">
    <property type="entry name" value="Protein kinase-like (PK-like)"/>
    <property type="match status" value="1"/>
</dbReference>
<organism evidence="2 3">
    <name type="scientific">Oceanirhabdus seepicola</name>
    <dbReference type="NCBI Taxonomy" id="2828781"/>
    <lineage>
        <taxon>Bacteria</taxon>
        <taxon>Bacillati</taxon>
        <taxon>Bacillota</taxon>
        <taxon>Clostridia</taxon>
        <taxon>Eubacteriales</taxon>
        <taxon>Clostridiaceae</taxon>
        <taxon>Oceanirhabdus</taxon>
    </lineage>
</organism>
<accession>A0A9J6P350</accession>
<dbReference type="Proteomes" id="UP001056429">
    <property type="component" value="Unassembled WGS sequence"/>
</dbReference>
<dbReference type="Pfam" id="PF01636">
    <property type="entry name" value="APH"/>
    <property type="match status" value="1"/>
</dbReference>
<feature type="domain" description="Aminoglycoside phosphotransferase" evidence="1">
    <location>
        <begin position="42"/>
        <end position="259"/>
    </location>
</feature>
<dbReference type="EMBL" id="JAGSOJ010000003">
    <property type="protein sequence ID" value="MCM1991178.1"/>
    <property type="molecule type" value="Genomic_DNA"/>
</dbReference>
<evidence type="ECO:0000313" key="3">
    <source>
        <dbReference type="Proteomes" id="UP001056429"/>
    </source>
</evidence>
<dbReference type="InterPro" id="IPR002575">
    <property type="entry name" value="Aminoglycoside_PTrfase"/>
</dbReference>
<reference evidence="2" key="2">
    <citation type="submission" date="2021-04" db="EMBL/GenBank/DDBJ databases">
        <authorList>
            <person name="Dong X."/>
        </authorList>
    </citation>
    <scope>NUCLEOTIDE SEQUENCE</scope>
    <source>
        <strain evidence="2">ZWT</strain>
    </source>
</reference>
<evidence type="ECO:0000313" key="2">
    <source>
        <dbReference type="EMBL" id="MCM1991178.1"/>
    </source>
</evidence>
<dbReference type="PANTHER" id="PTHR21310">
    <property type="entry name" value="AMINOGLYCOSIDE PHOSPHOTRANSFERASE-RELATED-RELATED"/>
    <property type="match status" value="1"/>
</dbReference>
<keyword evidence="3" id="KW-1185">Reference proteome</keyword>